<dbReference type="Gene3D" id="3.90.550.10">
    <property type="entry name" value="Spore Coat Polysaccharide Biosynthesis Protein SpsA, Chain A"/>
    <property type="match status" value="1"/>
</dbReference>
<accession>A0A5C6CB65</accession>
<sequence length="196" mass="21619">MSTPAKMSVVLPVRDGESRIRERVEFVLAALAELTHDPSEVVVVDDGSRDATSEVLAELQSHYPQLRVVRHSRPRGMEAAGQTGLERATGELVFIQESDTMVRIEDLRRLLKVSEDHSVVAARAESKPQPIAPALLRRLRAWGTSADLQFDAPPVEGTSACLQMVRRPHLQRLAGPAGEQLRLQGEVLRSTSLETM</sequence>
<dbReference type="GO" id="GO:0099621">
    <property type="term" value="F:undecaprenyl-phosphate 4-deoxy-4-formamido-L-arabinose transferase activity"/>
    <property type="evidence" value="ECO:0007669"/>
    <property type="project" value="TreeGrafter"/>
</dbReference>
<comment type="caution">
    <text evidence="9">The sequence shown here is derived from an EMBL/GenBank/DDBJ whole genome shotgun (WGS) entry which is preliminary data.</text>
</comment>
<evidence type="ECO:0000256" key="5">
    <source>
        <dbReference type="ARBA" id="ARBA00022985"/>
    </source>
</evidence>
<evidence type="ECO:0000256" key="2">
    <source>
        <dbReference type="ARBA" id="ARBA00022676"/>
    </source>
</evidence>
<evidence type="ECO:0000256" key="1">
    <source>
        <dbReference type="ARBA" id="ARBA00022475"/>
    </source>
</evidence>
<dbReference type="EMBL" id="SJPT01000005">
    <property type="protein sequence ID" value="TWU22003.1"/>
    <property type="molecule type" value="Genomic_DNA"/>
</dbReference>
<keyword evidence="5" id="KW-0448">Lipopolysaccharide biosynthesis</keyword>
<keyword evidence="6" id="KW-1133">Transmembrane helix</keyword>
<dbReference type="PANTHER" id="PTHR48090:SF3">
    <property type="entry name" value="UNDECAPRENYL-PHOSPHATE 4-DEOXY-4-FORMAMIDO-L-ARABINOSE TRANSFERASE"/>
    <property type="match status" value="1"/>
</dbReference>
<dbReference type="GO" id="GO:0009103">
    <property type="term" value="P:lipopolysaccharide biosynthetic process"/>
    <property type="evidence" value="ECO:0007669"/>
    <property type="project" value="UniProtKB-KW"/>
</dbReference>
<name>A0A5C6CB65_9BACT</name>
<dbReference type="InterPro" id="IPR001173">
    <property type="entry name" value="Glyco_trans_2-like"/>
</dbReference>
<keyword evidence="2 9" id="KW-0328">Glycosyltransferase</keyword>
<reference evidence="9 10" key="1">
    <citation type="submission" date="2019-02" db="EMBL/GenBank/DDBJ databases">
        <title>Deep-cultivation of Planctomycetes and their phenomic and genomic characterization uncovers novel biology.</title>
        <authorList>
            <person name="Wiegand S."/>
            <person name="Jogler M."/>
            <person name="Boedeker C."/>
            <person name="Pinto D."/>
            <person name="Vollmers J."/>
            <person name="Rivas-Marin E."/>
            <person name="Kohn T."/>
            <person name="Peeters S.H."/>
            <person name="Heuer A."/>
            <person name="Rast P."/>
            <person name="Oberbeckmann S."/>
            <person name="Bunk B."/>
            <person name="Jeske O."/>
            <person name="Meyerdierks A."/>
            <person name="Storesund J.E."/>
            <person name="Kallscheuer N."/>
            <person name="Luecker S."/>
            <person name="Lage O.M."/>
            <person name="Pohl T."/>
            <person name="Merkel B.J."/>
            <person name="Hornburger P."/>
            <person name="Mueller R.-W."/>
            <person name="Bruemmer F."/>
            <person name="Labrenz M."/>
            <person name="Spormann A.M."/>
            <person name="Op Den Camp H."/>
            <person name="Overmann J."/>
            <person name="Amann R."/>
            <person name="Jetten M.S.M."/>
            <person name="Mascher T."/>
            <person name="Medema M.H."/>
            <person name="Devos D.P."/>
            <person name="Kaster A.-K."/>
            <person name="Ovreas L."/>
            <person name="Rohde M."/>
            <person name="Galperin M.Y."/>
            <person name="Jogler C."/>
        </authorList>
    </citation>
    <scope>NUCLEOTIDE SEQUENCE [LARGE SCALE GENOMIC DNA]</scope>
    <source>
        <strain evidence="9 10">Pla52o</strain>
    </source>
</reference>
<dbReference type="InterPro" id="IPR029044">
    <property type="entry name" value="Nucleotide-diphossugar_trans"/>
</dbReference>
<dbReference type="AlphaFoldDB" id="A0A5C6CB65"/>
<dbReference type="InterPro" id="IPR050256">
    <property type="entry name" value="Glycosyltransferase_2"/>
</dbReference>
<protein>
    <submittedName>
        <fullName evidence="9">Putative glycosyltransferase EpsH</fullName>
        <ecNumber evidence="9">2.4.-.-</ecNumber>
    </submittedName>
</protein>
<evidence type="ECO:0000256" key="3">
    <source>
        <dbReference type="ARBA" id="ARBA00022679"/>
    </source>
</evidence>
<gene>
    <name evidence="9" type="primary">epsH_2</name>
    <name evidence="9" type="ORF">Pla52o_30510</name>
</gene>
<evidence type="ECO:0000256" key="4">
    <source>
        <dbReference type="ARBA" id="ARBA00022692"/>
    </source>
</evidence>
<keyword evidence="4" id="KW-0812">Transmembrane</keyword>
<dbReference type="Proteomes" id="UP000316304">
    <property type="component" value="Unassembled WGS sequence"/>
</dbReference>
<evidence type="ECO:0000259" key="8">
    <source>
        <dbReference type="Pfam" id="PF00535"/>
    </source>
</evidence>
<dbReference type="GO" id="GO:0005886">
    <property type="term" value="C:plasma membrane"/>
    <property type="evidence" value="ECO:0007669"/>
    <property type="project" value="TreeGrafter"/>
</dbReference>
<keyword evidence="7" id="KW-0472">Membrane</keyword>
<proteinExistence type="predicted"/>
<feature type="domain" description="Glycosyltransferase 2-like" evidence="8">
    <location>
        <begin position="8"/>
        <end position="171"/>
    </location>
</feature>
<dbReference type="EC" id="2.4.-.-" evidence="9"/>
<dbReference type="SUPFAM" id="SSF53448">
    <property type="entry name" value="Nucleotide-diphospho-sugar transferases"/>
    <property type="match status" value="1"/>
</dbReference>
<dbReference type="RefSeq" id="WP_197169239.1">
    <property type="nucleotide sequence ID" value="NZ_SJPT01000005.1"/>
</dbReference>
<dbReference type="PANTHER" id="PTHR48090">
    <property type="entry name" value="UNDECAPRENYL-PHOSPHATE 4-DEOXY-4-FORMAMIDO-L-ARABINOSE TRANSFERASE-RELATED"/>
    <property type="match status" value="1"/>
</dbReference>
<keyword evidence="3 9" id="KW-0808">Transferase</keyword>
<evidence type="ECO:0000256" key="7">
    <source>
        <dbReference type="ARBA" id="ARBA00023136"/>
    </source>
</evidence>
<organism evidence="9 10">
    <name type="scientific">Novipirellula galeiformis</name>
    <dbReference type="NCBI Taxonomy" id="2528004"/>
    <lineage>
        <taxon>Bacteria</taxon>
        <taxon>Pseudomonadati</taxon>
        <taxon>Planctomycetota</taxon>
        <taxon>Planctomycetia</taxon>
        <taxon>Pirellulales</taxon>
        <taxon>Pirellulaceae</taxon>
        <taxon>Novipirellula</taxon>
    </lineage>
</organism>
<dbReference type="Pfam" id="PF00535">
    <property type="entry name" value="Glycos_transf_2"/>
    <property type="match status" value="1"/>
</dbReference>
<evidence type="ECO:0000313" key="9">
    <source>
        <dbReference type="EMBL" id="TWU22003.1"/>
    </source>
</evidence>
<dbReference type="CDD" id="cd04179">
    <property type="entry name" value="DPM_DPG-synthase_like"/>
    <property type="match status" value="1"/>
</dbReference>
<evidence type="ECO:0000313" key="10">
    <source>
        <dbReference type="Proteomes" id="UP000316304"/>
    </source>
</evidence>
<evidence type="ECO:0000256" key="6">
    <source>
        <dbReference type="ARBA" id="ARBA00022989"/>
    </source>
</evidence>
<keyword evidence="1" id="KW-1003">Cell membrane</keyword>
<keyword evidence="10" id="KW-1185">Reference proteome</keyword>